<feature type="region of interest" description="Disordered" evidence="1">
    <location>
        <begin position="1"/>
        <end position="30"/>
    </location>
</feature>
<reference evidence="2 3" key="1">
    <citation type="journal article" date="2021" name="Elife">
        <title>Chloroplast acquisition without the gene transfer in kleptoplastic sea slugs, Plakobranchus ocellatus.</title>
        <authorList>
            <person name="Maeda T."/>
            <person name="Takahashi S."/>
            <person name="Yoshida T."/>
            <person name="Shimamura S."/>
            <person name="Takaki Y."/>
            <person name="Nagai Y."/>
            <person name="Toyoda A."/>
            <person name="Suzuki Y."/>
            <person name="Arimoto A."/>
            <person name="Ishii H."/>
            <person name="Satoh N."/>
            <person name="Nishiyama T."/>
            <person name="Hasebe M."/>
            <person name="Maruyama T."/>
            <person name="Minagawa J."/>
            <person name="Obokata J."/>
            <person name="Shigenobu S."/>
        </authorList>
    </citation>
    <scope>NUCLEOTIDE SEQUENCE [LARGE SCALE GENOMIC DNA]</scope>
</reference>
<organism evidence="2 3">
    <name type="scientific">Plakobranchus ocellatus</name>
    <dbReference type="NCBI Taxonomy" id="259542"/>
    <lineage>
        <taxon>Eukaryota</taxon>
        <taxon>Metazoa</taxon>
        <taxon>Spiralia</taxon>
        <taxon>Lophotrochozoa</taxon>
        <taxon>Mollusca</taxon>
        <taxon>Gastropoda</taxon>
        <taxon>Heterobranchia</taxon>
        <taxon>Euthyneura</taxon>
        <taxon>Panpulmonata</taxon>
        <taxon>Sacoglossa</taxon>
        <taxon>Placobranchoidea</taxon>
        <taxon>Plakobranchidae</taxon>
        <taxon>Plakobranchus</taxon>
    </lineage>
</organism>
<dbReference type="PANTHER" id="PTHR19446">
    <property type="entry name" value="REVERSE TRANSCRIPTASES"/>
    <property type="match status" value="1"/>
</dbReference>
<accession>A0AAV4CQS1</accession>
<name>A0AAV4CQS1_9GAST</name>
<evidence type="ECO:0000313" key="3">
    <source>
        <dbReference type="Proteomes" id="UP000735302"/>
    </source>
</evidence>
<gene>
    <name evidence="2" type="ORF">PoB_006068000</name>
</gene>
<keyword evidence="3" id="KW-1185">Reference proteome</keyword>
<evidence type="ECO:0000313" key="2">
    <source>
        <dbReference type="EMBL" id="GFO34175.1"/>
    </source>
</evidence>
<dbReference type="EMBL" id="BLXT01006878">
    <property type="protein sequence ID" value="GFO34175.1"/>
    <property type="molecule type" value="Genomic_DNA"/>
</dbReference>
<evidence type="ECO:0000256" key="1">
    <source>
        <dbReference type="SAM" id="MobiDB-lite"/>
    </source>
</evidence>
<proteinExistence type="predicted"/>
<protein>
    <submittedName>
        <fullName evidence="2">Polyprotein</fullName>
    </submittedName>
</protein>
<feature type="compositionally biased region" description="Basic and acidic residues" evidence="1">
    <location>
        <begin position="364"/>
        <end position="374"/>
    </location>
</feature>
<dbReference type="Proteomes" id="UP000735302">
    <property type="component" value="Unassembled WGS sequence"/>
</dbReference>
<feature type="region of interest" description="Disordered" evidence="1">
    <location>
        <begin position="353"/>
        <end position="374"/>
    </location>
</feature>
<sequence>MAPAEARHSALGRAESARKKRSQKRKNQERFIRGPFQFARQLFQQPKSGTLTVEREELETHLKKTYSEPTRKIPLEETTGLVWPAAPGIKFDSKPPSLQEVIAVVNKARAKSAQGPNGVPYLLYKRCPNVLKKVHKILRSAWKNIKIIKEWMTAERVYIPKEQDSRGINQFRPISLLNVEDDPVVKTVQPSLKTGKKWNVTEAVYEAKECLKMKEVIGQTQTDRRGLGSTTAKWWSKTEGKEKRDIIIDEIRNKEDSTRVQMTVQQPQQEAVCFLIRSVYDLLPSNANLVRWGKKDDPTCPLCQGRQTTEHVGLLSSCKVALSRGRYTWRHNRVLQELAPVISTAKREIHSSSTSSTVFTTEGGVKKWHEGRSQ</sequence>
<dbReference type="AlphaFoldDB" id="A0AAV4CQS1"/>
<comment type="caution">
    <text evidence="2">The sequence shown here is derived from an EMBL/GenBank/DDBJ whole genome shotgun (WGS) entry which is preliminary data.</text>
</comment>